<name>A0A6G1J9P4_9PLEO</name>
<reference evidence="1" key="1">
    <citation type="journal article" date="2020" name="Stud. Mycol.">
        <title>101 Dothideomycetes genomes: a test case for predicting lifestyles and emergence of pathogens.</title>
        <authorList>
            <person name="Haridas S."/>
            <person name="Albert R."/>
            <person name="Binder M."/>
            <person name="Bloem J."/>
            <person name="Labutti K."/>
            <person name="Salamov A."/>
            <person name="Andreopoulos B."/>
            <person name="Baker S."/>
            <person name="Barry K."/>
            <person name="Bills G."/>
            <person name="Bluhm B."/>
            <person name="Cannon C."/>
            <person name="Castanera R."/>
            <person name="Culley D."/>
            <person name="Daum C."/>
            <person name="Ezra D."/>
            <person name="Gonzalez J."/>
            <person name="Henrissat B."/>
            <person name="Kuo A."/>
            <person name="Liang C."/>
            <person name="Lipzen A."/>
            <person name="Lutzoni F."/>
            <person name="Magnuson J."/>
            <person name="Mondo S."/>
            <person name="Nolan M."/>
            <person name="Ohm R."/>
            <person name="Pangilinan J."/>
            <person name="Park H.-J."/>
            <person name="Ramirez L."/>
            <person name="Alfaro M."/>
            <person name="Sun H."/>
            <person name="Tritt A."/>
            <person name="Yoshinaga Y."/>
            <person name="Zwiers L.-H."/>
            <person name="Turgeon B."/>
            <person name="Goodwin S."/>
            <person name="Spatafora J."/>
            <person name="Crous P."/>
            <person name="Grigoriev I."/>
        </authorList>
    </citation>
    <scope>NUCLEOTIDE SEQUENCE</scope>
    <source>
        <strain evidence="1">CBS 122367</strain>
    </source>
</reference>
<dbReference type="EMBL" id="MU005576">
    <property type="protein sequence ID" value="KAF2686941.1"/>
    <property type="molecule type" value="Genomic_DNA"/>
</dbReference>
<evidence type="ECO:0000313" key="1">
    <source>
        <dbReference type="EMBL" id="KAF2686941.1"/>
    </source>
</evidence>
<dbReference type="Proteomes" id="UP000799291">
    <property type="component" value="Unassembled WGS sequence"/>
</dbReference>
<sequence length="53" mass="5936">APLGRNYQLIVQRCLRCDFGAGSELEDVVLQQAVWSKVIFPLEALIKSTSQED</sequence>
<evidence type="ECO:0000313" key="2">
    <source>
        <dbReference type="Proteomes" id="UP000799291"/>
    </source>
</evidence>
<dbReference type="AlphaFoldDB" id="A0A6G1J9P4"/>
<protein>
    <submittedName>
        <fullName evidence="1">Uncharacterized protein</fullName>
    </submittedName>
</protein>
<proteinExistence type="predicted"/>
<organism evidence="1 2">
    <name type="scientific">Lentithecium fluviatile CBS 122367</name>
    <dbReference type="NCBI Taxonomy" id="1168545"/>
    <lineage>
        <taxon>Eukaryota</taxon>
        <taxon>Fungi</taxon>
        <taxon>Dikarya</taxon>
        <taxon>Ascomycota</taxon>
        <taxon>Pezizomycotina</taxon>
        <taxon>Dothideomycetes</taxon>
        <taxon>Pleosporomycetidae</taxon>
        <taxon>Pleosporales</taxon>
        <taxon>Massarineae</taxon>
        <taxon>Lentitheciaceae</taxon>
        <taxon>Lentithecium</taxon>
    </lineage>
</organism>
<dbReference type="OrthoDB" id="5331891at2759"/>
<accession>A0A6G1J9P4</accession>
<feature type="non-terminal residue" evidence="1">
    <location>
        <position position="1"/>
    </location>
</feature>
<gene>
    <name evidence="1" type="ORF">K458DRAFT_297848</name>
</gene>
<keyword evidence="2" id="KW-1185">Reference proteome</keyword>